<evidence type="ECO:0000313" key="3">
    <source>
        <dbReference type="Proteomes" id="UP000184082"/>
    </source>
</evidence>
<dbReference type="AlphaFoldDB" id="A0A1M6RDI5"/>
<gene>
    <name evidence="2" type="ORF">SAMN02745883_01750</name>
</gene>
<name>A0A1M6RDI5_9FIRM</name>
<keyword evidence="1" id="KW-0175">Coiled coil</keyword>
<dbReference type="RefSeq" id="WP_072967666.1">
    <property type="nucleotide sequence ID" value="NZ_FRAJ01000014.1"/>
</dbReference>
<keyword evidence="3" id="KW-1185">Reference proteome</keyword>
<feature type="coiled-coil region" evidence="1">
    <location>
        <begin position="300"/>
        <end position="327"/>
    </location>
</feature>
<dbReference type="Proteomes" id="UP000184082">
    <property type="component" value="Unassembled WGS sequence"/>
</dbReference>
<sequence length="622" mass="73339">MNKNLKCVKRSSIDTNKREFLIIANQIKNAKDIEDCSNIIVSTIKSSELDYNKITTLFAMYCNKCIGIFLENLEKDIKDEVVPSIIEKIGEDVYSLCNKTIEKVKEIFILKEDGDQVIKYLRKLIKYIIKSFSYNDGYWEREEYIYDCMHLLAKDEFTKKYNLEIPYLYILMWSAISLFSRRKGHDGLKYDKENVSYCLRRLGNVMIQILLGESVCDGNIYIPKIEGKEYLDERIEVKFDGLLPYIKNVENRTKEYKSFKDKIISKEVLLRIPMIPIEVTEGTAEEIKIFLDLVKERNLLLETNEKLKQAKGDLKKAYLNLEALNKKNTAMVRRYSHVWTNILYPDVVLNVAKKLLNSSEYKEDAKKLLFAYNNENMMKQQIKMLELRHSNDSVELKTRFRKSIAKQNDLSNEIVCLDHLINYALERVLFRIFMESSERAMRIRNEFKLVGLDMEKLRVDFEKSIIVNEASCFEWINKNMMEICKLQNESWEMLRIKKNSYASDFLIEVFIEIFINLLTYGSKKSNFKSTLEFDEVRVFNTDYLRLVTSNRIDEGFGTYRGGTEEGIKSLEEVLKMINSNFRGENELKQYIEVNKIENTYSMSILFRRDLFIRGKGYAKLTK</sequence>
<accession>A0A1M6RDI5</accession>
<protein>
    <submittedName>
        <fullName evidence="2">Uncharacterized protein</fullName>
    </submittedName>
</protein>
<proteinExistence type="predicted"/>
<reference evidence="2 3" key="1">
    <citation type="submission" date="2016-11" db="EMBL/GenBank/DDBJ databases">
        <authorList>
            <person name="Jaros S."/>
            <person name="Januszkiewicz K."/>
            <person name="Wedrychowicz H."/>
        </authorList>
    </citation>
    <scope>NUCLEOTIDE SEQUENCE [LARGE SCALE GENOMIC DNA]</scope>
    <source>
        <strain evidence="2 3">DSM 14501</strain>
    </source>
</reference>
<dbReference type="STRING" id="1121266.SAMN02745883_01750"/>
<evidence type="ECO:0000313" key="2">
    <source>
        <dbReference type="EMBL" id="SHK30418.1"/>
    </source>
</evidence>
<evidence type="ECO:0000256" key="1">
    <source>
        <dbReference type="SAM" id="Coils"/>
    </source>
</evidence>
<organism evidence="2 3">
    <name type="scientific">Caminicella sporogenes DSM 14501</name>
    <dbReference type="NCBI Taxonomy" id="1121266"/>
    <lineage>
        <taxon>Bacteria</taxon>
        <taxon>Bacillati</taxon>
        <taxon>Bacillota</taxon>
        <taxon>Clostridia</taxon>
        <taxon>Peptostreptococcales</taxon>
        <taxon>Caminicellaceae</taxon>
        <taxon>Caminicella</taxon>
    </lineage>
</organism>
<dbReference type="EMBL" id="FRAJ01000014">
    <property type="protein sequence ID" value="SHK30418.1"/>
    <property type="molecule type" value="Genomic_DNA"/>
</dbReference>